<protein>
    <submittedName>
        <fullName evidence="1">Uncharacterized protein</fullName>
    </submittedName>
</protein>
<name>A0ABT3ZI65_9BURK</name>
<evidence type="ECO:0000313" key="2">
    <source>
        <dbReference type="Proteomes" id="UP001082899"/>
    </source>
</evidence>
<dbReference type="EMBL" id="JAPMXC010000001">
    <property type="protein sequence ID" value="MCY0385668.1"/>
    <property type="molecule type" value="Genomic_DNA"/>
</dbReference>
<evidence type="ECO:0000313" key="1">
    <source>
        <dbReference type="EMBL" id="MCY0385668.1"/>
    </source>
</evidence>
<accession>A0ABT3ZI65</accession>
<organism evidence="1 2">
    <name type="scientific">Robbsia betulipollinis</name>
    <dbReference type="NCBI Taxonomy" id="2981849"/>
    <lineage>
        <taxon>Bacteria</taxon>
        <taxon>Pseudomonadati</taxon>
        <taxon>Pseudomonadota</taxon>
        <taxon>Betaproteobacteria</taxon>
        <taxon>Burkholderiales</taxon>
        <taxon>Burkholderiaceae</taxon>
        <taxon>Robbsia</taxon>
    </lineage>
</organism>
<reference evidence="1" key="1">
    <citation type="submission" date="2022-11" db="EMBL/GenBank/DDBJ databases">
        <title>Robbsia betulipollinis sp. nov., isolated from pollen of birch (Betula pendula).</title>
        <authorList>
            <person name="Shi H."/>
            <person name="Ambika Manirajan B."/>
            <person name="Ratering S."/>
            <person name="Geissler-Plaum R."/>
            <person name="Schnell S."/>
        </authorList>
    </citation>
    <scope>NUCLEOTIDE SEQUENCE</scope>
    <source>
        <strain evidence="1">Bb-Pol-6</strain>
    </source>
</reference>
<sequence>MADFGLAVYNSSGYLQIDSTYKNLSLRTKGAVTSGGSPTATNWYSASFTVAYGTSPVMAFRPSSGQAMLLYSTVSGSNITYYVLCSASGVTVSYWVFDDPVSVTVSGLYGLIVNNAAGAKVFDSRSNYMRVVGVLSSPGVLTGDPMDSSGGITQTFGTSNLAVVQGQLRSSINNNSAGTGSTTYSLFLAAAFTVSGTSVVWKSANEQTTSTASGGVPPSQQSVLAYDYLVLDVSNM</sequence>
<dbReference type="Proteomes" id="UP001082899">
    <property type="component" value="Unassembled WGS sequence"/>
</dbReference>
<keyword evidence="2" id="KW-1185">Reference proteome</keyword>
<comment type="caution">
    <text evidence="1">The sequence shown here is derived from an EMBL/GenBank/DDBJ whole genome shotgun (WGS) entry which is preliminary data.</text>
</comment>
<dbReference type="RefSeq" id="WP_267844796.1">
    <property type="nucleotide sequence ID" value="NZ_JAPMXC010000001.1"/>
</dbReference>
<proteinExistence type="predicted"/>
<gene>
    <name evidence="1" type="ORF">OVY01_00110</name>
</gene>